<evidence type="ECO:0000256" key="2">
    <source>
        <dbReference type="SAM" id="Phobius"/>
    </source>
</evidence>
<feature type="compositionally biased region" description="Basic and acidic residues" evidence="1">
    <location>
        <begin position="48"/>
        <end position="57"/>
    </location>
</feature>
<accession>A0ABZ3FPW8</accession>
<keyword evidence="2" id="KW-0472">Membrane</keyword>
<gene>
    <name evidence="3" type="ORF">AADG42_09000</name>
</gene>
<feature type="compositionally biased region" description="Low complexity" evidence="1">
    <location>
        <begin position="209"/>
        <end position="219"/>
    </location>
</feature>
<keyword evidence="2" id="KW-0812">Transmembrane</keyword>
<protein>
    <submittedName>
        <fullName evidence="3">Uncharacterized protein</fullName>
    </submittedName>
</protein>
<dbReference type="RefSeq" id="WP_425308880.1">
    <property type="nucleotide sequence ID" value="NZ_CP154795.1"/>
</dbReference>
<keyword evidence="2" id="KW-1133">Transmembrane helix</keyword>
<feature type="transmembrane region" description="Helical" evidence="2">
    <location>
        <begin position="229"/>
        <end position="248"/>
    </location>
</feature>
<feature type="compositionally biased region" description="Low complexity" evidence="1">
    <location>
        <begin position="86"/>
        <end position="118"/>
    </location>
</feature>
<feature type="compositionally biased region" description="Pro residues" evidence="1">
    <location>
        <begin position="181"/>
        <end position="190"/>
    </location>
</feature>
<feature type="compositionally biased region" description="Pro residues" evidence="1">
    <location>
        <begin position="135"/>
        <end position="146"/>
    </location>
</feature>
<proteinExistence type="predicted"/>
<evidence type="ECO:0000313" key="3">
    <source>
        <dbReference type="EMBL" id="XAN07422.1"/>
    </source>
</evidence>
<keyword evidence="4" id="KW-1185">Reference proteome</keyword>
<dbReference type="EMBL" id="CP154795">
    <property type="protein sequence ID" value="XAN07422.1"/>
    <property type="molecule type" value="Genomic_DNA"/>
</dbReference>
<feature type="compositionally biased region" description="Low complexity" evidence="1">
    <location>
        <begin position="125"/>
        <end position="134"/>
    </location>
</feature>
<evidence type="ECO:0000256" key="1">
    <source>
        <dbReference type="SAM" id="MobiDB-lite"/>
    </source>
</evidence>
<reference evidence="3 4" key="1">
    <citation type="submission" date="2024-04" db="EMBL/GenBank/DDBJ databases">
        <title>Isolation of an actinomycete strain from pig manure.</title>
        <authorList>
            <person name="Gong T."/>
            <person name="Yu Z."/>
            <person name="An M."/>
            <person name="Wei C."/>
            <person name="Yang W."/>
            <person name="Liu L."/>
        </authorList>
    </citation>
    <scope>NUCLEOTIDE SEQUENCE [LARGE SCALE GENOMIC DNA]</scope>
    <source>
        <strain evidence="3 4">ZF39</strain>
    </source>
</reference>
<feature type="compositionally biased region" description="Basic and acidic residues" evidence="1">
    <location>
        <begin position="1"/>
        <end position="10"/>
    </location>
</feature>
<organism evidence="3 4">
    <name type="scientific">Ammonicoccus fulvus</name>
    <dbReference type="NCBI Taxonomy" id="3138240"/>
    <lineage>
        <taxon>Bacteria</taxon>
        <taxon>Bacillati</taxon>
        <taxon>Actinomycetota</taxon>
        <taxon>Actinomycetes</taxon>
        <taxon>Propionibacteriales</taxon>
        <taxon>Propionibacteriaceae</taxon>
        <taxon>Ammonicoccus</taxon>
    </lineage>
</organism>
<dbReference type="Proteomes" id="UP001442841">
    <property type="component" value="Chromosome"/>
</dbReference>
<name>A0ABZ3FPW8_9ACTN</name>
<feature type="region of interest" description="Disordered" evidence="1">
    <location>
        <begin position="1"/>
        <end position="219"/>
    </location>
</feature>
<sequence>MSYPEPHHPTDPAPRGRGQGPVTPGTSAGEPADSEAESWWDTAPAVPAHEERAHQEPIQDWFAPGPHAEPDPFAYSASDPSSNWDPAAPQSAPYSASDPFSDWDPAAPQSAPYSAPGPFFDAGSQPNPGGWWQGEPPPPHLPPPLDPRAGEAAFWTGGNPEAHHPFPQPGPALPDSGFQPVPAPPAPPGQDPFHRSAPEPQTQPVPATPLVGSSPSAVVPPSRPFPVRILAAVLIALIAMAGVILFSLNQARTPAATPTPAVTQLSRTAPAGWSTTYAWSTNLPEITGQVAVGQNAVAFIDGNGALDVRQADTGQPIFTSAPNTVSSSARPFIAVTQGVPVAGIVDGVNLMLWSLDASSSEAQQITLALNARVFHQGGGLMVSTGKERWVVTSQFTLNPVPLPEDHVALGVTPDGFLLSAPPSGSWSINHPGSDIPTEVVRPERSPEGTVGEMQVAWAARGVICAWGNTADPEQRTVGLYDSTTGKLLASHTLSKSVVQNGLPLTVSPGGEYASAGPMLARLSDGQVNVVDGWSTIMAGQNTLYGTVDGVKMGWDGTDAVPLDPRAVVPWGTSDRGYAIVLEQIGGSQVRMGGLRPA</sequence>
<evidence type="ECO:0000313" key="4">
    <source>
        <dbReference type="Proteomes" id="UP001442841"/>
    </source>
</evidence>